<feature type="region of interest" description="Disordered" evidence="8">
    <location>
        <begin position="325"/>
        <end position="421"/>
    </location>
</feature>
<comment type="similarity">
    <text evidence="2">Belongs to the SWC4 family.</text>
</comment>
<evidence type="ECO:0000313" key="11">
    <source>
        <dbReference type="Proteomes" id="UP000242519"/>
    </source>
</evidence>
<name>A0A218YSV5_9HELO</name>
<keyword evidence="7" id="KW-0539">Nucleus</keyword>
<proteinExistence type="inferred from homology"/>
<evidence type="ECO:0000313" key="10">
    <source>
        <dbReference type="EMBL" id="OWO92753.1"/>
    </source>
</evidence>
<accession>A0A218YSV5</accession>
<dbReference type="GO" id="GO:0006281">
    <property type="term" value="P:DNA repair"/>
    <property type="evidence" value="ECO:0007669"/>
    <property type="project" value="InterPro"/>
</dbReference>
<organism evidence="10 11">
    <name type="scientific">Diplocarpon coronariae</name>
    <dbReference type="NCBI Taxonomy" id="2795749"/>
    <lineage>
        <taxon>Eukaryota</taxon>
        <taxon>Fungi</taxon>
        <taxon>Dikarya</taxon>
        <taxon>Ascomycota</taxon>
        <taxon>Pezizomycotina</taxon>
        <taxon>Leotiomycetes</taxon>
        <taxon>Helotiales</taxon>
        <taxon>Drepanopezizaceae</taxon>
        <taxon>Diplocarpon</taxon>
    </lineage>
</organism>
<feature type="compositionally biased region" description="Basic and acidic residues" evidence="8">
    <location>
        <begin position="483"/>
        <end position="524"/>
    </location>
</feature>
<feature type="compositionally biased region" description="Basic and acidic residues" evidence="8">
    <location>
        <begin position="379"/>
        <end position="400"/>
    </location>
</feature>
<evidence type="ECO:0000256" key="2">
    <source>
        <dbReference type="ARBA" id="ARBA00006918"/>
    </source>
</evidence>
<dbReference type="Proteomes" id="UP000242519">
    <property type="component" value="Unassembled WGS sequence"/>
</dbReference>
<comment type="caution">
    <text evidence="10">The sequence shown here is derived from an EMBL/GenBank/DDBJ whole genome shotgun (WGS) entry which is preliminary data.</text>
</comment>
<keyword evidence="6" id="KW-0804">Transcription</keyword>
<evidence type="ECO:0000256" key="6">
    <source>
        <dbReference type="ARBA" id="ARBA00023163"/>
    </source>
</evidence>
<dbReference type="OrthoDB" id="19740at2759"/>
<dbReference type="GO" id="GO:0035267">
    <property type="term" value="C:NuA4 histone acetyltransferase complex"/>
    <property type="evidence" value="ECO:0007669"/>
    <property type="project" value="InterPro"/>
</dbReference>
<comment type="subcellular location">
    <subcellularLocation>
        <location evidence="1">Nucleus</location>
    </subcellularLocation>
</comment>
<feature type="region of interest" description="Disordered" evidence="8">
    <location>
        <begin position="1"/>
        <end position="29"/>
    </location>
</feature>
<feature type="compositionally biased region" description="Basic and acidic residues" evidence="8">
    <location>
        <begin position="1"/>
        <end position="10"/>
    </location>
</feature>
<dbReference type="FunCoup" id="A0A218YSV5">
    <property type="interactions" value="908"/>
</dbReference>
<keyword evidence="5" id="KW-0805">Transcription regulation</keyword>
<dbReference type="GO" id="GO:0000812">
    <property type="term" value="C:Swr1 complex"/>
    <property type="evidence" value="ECO:0007669"/>
    <property type="project" value="TreeGrafter"/>
</dbReference>
<dbReference type="GO" id="GO:0000122">
    <property type="term" value="P:negative regulation of transcription by RNA polymerase II"/>
    <property type="evidence" value="ECO:0007669"/>
    <property type="project" value="TreeGrafter"/>
</dbReference>
<feature type="compositionally biased region" description="Polar residues" evidence="8">
    <location>
        <begin position="334"/>
        <end position="349"/>
    </location>
</feature>
<dbReference type="InterPro" id="IPR032563">
    <property type="entry name" value="DAMP1_SANT-like"/>
</dbReference>
<evidence type="ECO:0000256" key="5">
    <source>
        <dbReference type="ARBA" id="ARBA00023015"/>
    </source>
</evidence>
<evidence type="ECO:0000256" key="3">
    <source>
        <dbReference type="ARBA" id="ARBA00019132"/>
    </source>
</evidence>
<feature type="domain" description="DAMP1 SANT/Myb-like" evidence="9">
    <location>
        <begin position="121"/>
        <end position="216"/>
    </location>
</feature>
<dbReference type="GO" id="GO:0006338">
    <property type="term" value="P:chromatin remodeling"/>
    <property type="evidence" value="ECO:0007669"/>
    <property type="project" value="InterPro"/>
</dbReference>
<feature type="region of interest" description="Disordered" evidence="8">
    <location>
        <begin position="483"/>
        <end position="561"/>
    </location>
</feature>
<evidence type="ECO:0000256" key="7">
    <source>
        <dbReference type="ARBA" id="ARBA00023242"/>
    </source>
</evidence>
<evidence type="ECO:0000256" key="1">
    <source>
        <dbReference type="ARBA" id="ARBA00004123"/>
    </source>
</evidence>
<reference evidence="10 11" key="1">
    <citation type="submission" date="2017-04" db="EMBL/GenBank/DDBJ databases">
        <title>Draft genome sequence of Marssonina coronaria NL1: causal agent of apple blotch.</title>
        <authorList>
            <person name="Cheng Q."/>
        </authorList>
    </citation>
    <scope>NUCLEOTIDE SEQUENCE [LARGE SCALE GENOMIC DNA]</scope>
    <source>
        <strain evidence="10 11">NL1</strain>
    </source>
</reference>
<evidence type="ECO:0000256" key="8">
    <source>
        <dbReference type="SAM" id="MobiDB-lite"/>
    </source>
</evidence>
<dbReference type="AlphaFoldDB" id="A0A218YSV5"/>
<keyword evidence="11" id="KW-1185">Reference proteome</keyword>
<dbReference type="PANTHER" id="PTHR12855">
    <property type="entry name" value="DNA METHYLTRANSFERASE 1-ASSOCIATED PROTEIN 1 FAMILY MEMBER"/>
    <property type="match status" value="1"/>
</dbReference>
<dbReference type="PANTHER" id="PTHR12855:SF10">
    <property type="entry name" value="DNA METHYLTRANSFERASE 1-ASSOCIATED PROTEIN 1"/>
    <property type="match status" value="1"/>
</dbReference>
<dbReference type="Pfam" id="PF16282">
    <property type="entry name" value="SANT_DAMP1_like"/>
    <property type="match status" value="1"/>
</dbReference>
<evidence type="ECO:0000256" key="4">
    <source>
        <dbReference type="ARBA" id="ARBA00022853"/>
    </source>
</evidence>
<protein>
    <recommendedName>
        <fullName evidence="3">SWR1-complex protein 4</fullName>
    </recommendedName>
</protein>
<gene>
    <name evidence="10" type="ORF">B2J93_6783</name>
</gene>
<evidence type="ECO:0000259" key="9">
    <source>
        <dbReference type="Pfam" id="PF16282"/>
    </source>
</evidence>
<dbReference type="InParanoid" id="A0A218YSV5"/>
<dbReference type="STRING" id="503106.A0A218YSV5"/>
<dbReference type="EMBL" id="MZNU01000589">
    <property type="protein sequence ID" value="OWO92753.1"/>
    <property type="molecule type" value="Genomic_DNA"/>
</dbReference>
<keyword evidence="4" id="KW-0156">Chromatin regulator</keyword>
<dbReference type="GO" id="GO:0003714">
    <property type="term" value="F:transcription corepressor activity"/>
    <property type="evidence" value="ECO:0007669"/>
    <property type="project" value="TreeGrafter"/>
</dbReference>
<sequence>MSSHDVRDMLDLPGEAGPRPAKKQKLSAPRSVLKGLAREVQNLGGDNPIAIVPEVISFKKKRFGSRKPAVKWELKAFKNSARDGDNLVLHHWRKKDEAPPTVVAGDGTALPHSEPEIEDSTFAKFNVRVNTPRYTDEQYKLNLQSQDWSKHETDYLLAIVQEFDLRWPVIWDRYDYQPPAPQMKTEFADVAMVTPPKVRTMEDMKHRYYVVAAAMMKVNTKVEVMNHAEFDLLERMQKFDPAKEADRKKFAEAAFSRTKEEAIEEESLLLELKRILARSEKLSDERRELYHLLEAPASTSNVSMYSSSQNLHGLFQQLMNVDKTKKRKSIMDAGSNSAPGSINQTSQTNIDRRESSVRESISGPSGAGAPNNKKGPAHAPERRQLTPEEEKLYGVKRFDRITTSGPNFRSDRIKKPITSKSQTQQLKINNVLNELGVTSTLFMPTAEVGEFFDALLTGVNLLLDQRKHLDKLQGELNTALNIKAERERRERAERGEPEPEESKTENTGHRESEPSVKIDQDTTEKSAAPSMVGVSATANQHKRSASEISTVSDNNSKRQKK</sequence>
<dbReference type="InterPro" id="IPR027109">
    <property type="entry name" value="Swc4/Dmap1"/>
</dbReference>
<dbReference type="Gene3D" id="1.10.10.60">
    <property type="entry name" value="Homeodomain-like"/>
    <property type="match status" value="1"/>
</dbReference>